<dbReference type="Pfam" id="PF09296">
    <property type="entry name" value="NUDIX-like"/>
    <property type="match status" value="1"/>
</dbReference>
<dbReference type="GO" id="GO:0005829">
    <property type="term" value="C:cytosol"/>
    <property type="evidence" value="ECO:0007669"/>
    <property type="project" value="TreeGrafter"/>
</dbReference>
<dbReference type="Gene3D" id="3.90.79.10">
    <property type="entry name" value="Nucleoside Triphosphate Pyrophosphohydrolase"/>
    <property type="match status" value="1"/>
</dbReference>
<reference evidence="11 12" key="1">
    <citation type="submission" date="2019-06" db="EMBL/GenBank/DDBJ databases">
        <title>New taxonomy in bacterial strain CC-CFT640, isolated from vineyard.</title>
        <authorList>
            <person name="Lin S.-Y."/>
            <person name="Tsai C.-F."/>
            <person name="Young C.-C."/>
        </authorList>
    </citation>
    <scope>NUCLEOTIDE SEQUENCE [LARGE SCALE GENOMIC DNA]</scope>
    <source>
        <strain evidence="11 12">CC-CFT640</strain>
    </source>
</reference>
<dbReference type="EMBL" id="VDUZ01000018">
    <property type="protein sequence ID" value="TXL74457.1"/>
    <property type="molecule type" value="Genomic_DNA"/>
</dbReference>
<keyword evidence="6 11" id="KW-0378">Hydrolase</keyword>
<dbReference type="GO" id="GO:0035529">
    <property type="term" value="F:NADH pyrophosphatase activity"/>
    <property type="evidence" value="ECO:0007669"/>
    <property type="project" value="TreeGrafter"/>
</dbReference>
<dbReference type="EC" id="3.6.1.22" evidence="4"/>
<evidence type="ECO:0000313" key="11">
    <source>
        <dbReference type="EMBL" id="TXL74457.1"/>
    </source>
</evidence>
<dbReference type="GO" id="GO:0006742">
    <property type="term" value="P:NADP+ catabolic process"/>
    <property type="evidence" value="ECO:0007669"/>
    <property type="project" value="TreeGrafter"/>
</dbReference>
<comment type="caution">
    <text evidence="11">The sequence shown here is derived from an EMBL/GenBank/DDBJ whole genome shotgun (WGS) entry which is preliminary data.</text>
</comment>
<evidence type="ECO:0000256" key="1">
    <source>
        <dbReference type="ARBA" id="ARBA00001946"/>
    </source>
</evidence>
<dbReference type="Pfam" id="PF09297">
    <property type="entry name" value="Zn_ribbon_NUD"/>
    <property type="match status" value="1"/>
</dbReference>
<keyword evidence="12" id="KW-1185">Reference proteome</keyword>
<dbReference type="NCBIfam" id="NF001299">
    <property type="entry name" value="PRK00241.1"/>
    <property type="match status" value="1"/>
</dbReference>
<evidence type="ECO:0000259" key="10">
    <source>
        <dbReference type="PROSITE" id="PS51462"/>
    </source>
</evidence>
<dbReference type="Proteomes" id="UP000321638">
    <property type="component" value="Unassembled WGS sequence"/>
</dbReference>
<evidence type="ECO:0000256" key="3">
    <source>
        <dbReference type="ARBA" id="ARBA00009595"/>
    </source>
</evidence>
<dbReference type="InterPro" id="IPR050241">
    <property type="entry name" value="NAD-cap_RNA_hydrolase_NudC"/>
</dbReference>
<dbReference type="InterPro" id="IPR015376">
    <property type="entry name" value="Znr_NADH_PPase"/>
</dbReference>
<organism evidence="11 12">
    <name type="scientific">Vineibacter terrae</name>
    <dbReference type="NCBI Taxonomy" id="2586908"/>
    <lineage>
        <taxon>Bacteria</taxon>
        <taxon>Pseudomonadati</taxon>
        <taxon>Pseudomonadota</taxon>
        <taxon>Alphaproteobacteria</taxon>
        <taxon>Hyphomicrobiales</taxon>
        <taxon>Vineibacter</taxon>
    </lineage>
</organism>
<comment type="cofactor">
    <cofactor evidence="2">
        <name>Zn(2+)</name>
        <dbReference type="ChEBI" id="CHEBI:29105"/>
    </cofactor>
</comment>
<evidence type="ECO:0000256" key="4">
    <source>
        <dbReference type="ARBA" id="ARBA00012381"/>
    </source>
</evidence>
<dbReference type="OrthoDB" id="9791656at2"/>
<accession>A0A5C8PLE6</accession>
<dbReference type="SUPFAM" id="SSF55811">
    <property type="entry name" value="Nudix"/>
    <property type="match status" value="1"/>
</dbReference>
<evidence type="ECO:0000256" key="7">
    <source>
        <dbReference type="ARBA" id="ARBA00022842"/>
    </source>
</evidence>
<name>A0A5C8PLE6_9HYPH</name>
<dbReference type="GO" id="GO:0046872">
    <property type="term" value="F:metal ion binding"/>
    <property type="evidence" value="ECO:0007669"/>
    <property type="project" value="UniProtKB-KW"/>
</dbReference>
<evidence type="ECO:0000256" key="6">
    <source>
        <dbReference type="ARBA" id="ARBA00022801"/>
    </source>
</evidence>
<comment type="cofactor">
    <cofactor evidence="1">
        <name>Mg(2+)</name>
        <dbReference type="ChEBI" id="CHEBI:18420"/>
    </cofactor>
</comment>
<protein>
    <recommendedName>
        <fullName evidence="4">NAD(+) diphosphatase</fullName>
        <ecNumber evidence="4">3.6.1.22</ecNumber>
    </recommendedName>
</protein>
<feature type="domain" description="Nudix hydrolase" evidence="10">
    <location>
        <begin position="163"/>
        <end position="294"/>
    </location>
</feature>
<dbReference type="InterPro" id="IPR015375">
    <property type="entry name" value="NADH_PPase-like_N"/>
</dbReference>
<keyword evidence="8" id="KW-0520">NAD</keyword>
<evidence type="ECO:0000313" key="12">
    <source>
        <dbReference type="Proteomes" id="UP000321638"/>
    </source>
</evidence>
<comment type="catalytic activity">
    <reaction evidence="9">
        <text>a 5'-end NAD(+)-phospho-ribonucleoside in mRNA + H2O = a 5'-end phospho-adenosine-phospho-ribonucleoside in mRNA + beta-nicotinamide D-ribonucleotide + 2 H(+)</text>
        <dbReference type="Rhea" id="RHEA:60876"/>
        <dbReference type="Rhea" id="RHEA-COMP:15698"/>
        <dbReference type="Rhea" id="RHEA-COMP:15719"/>
        <dbReference type="ChEBI" id="CHEBI:14649"/>
        <dbReference type="ChEBI" id="CHEBI:15377"/>
        <dbReference type="ChEBI" id="CHEBI:15378"/>
        <dbReference type="ChEBI" id="CHEBI:144029"/>
        <dbReference type="ChEBI" id="CHEBI:144051"/>
    </reaction>
    <physiologicalReaction direction="left-to-right" evidence="9">
        <dbReference type="Rhea" id="RHEA:60877"/>
    </physiologicalReaction>
</comment>
<sequence>MHRNPYSSAEIDRASHHREDDDRIEDLLVGSRTKFVPVDNERNLVNKHGQPQPVFLQGMMARALIRGGATTIFLGHVEEETYFALDVTGFEMPTEGLGEFVDLRQIGPLLFAREGSILAYARGMTYWHRRHKFCGVCGAPTRIAKAGHERVCTNEDCKAQHFPRTDPAVIMLVHHGDKCLLGRGRHFPRGMHSTLAGFVEPGESFEDAVAREVYEEVKVRVKNVRYHSSQPWPFPASVMIGFHAEAESMEIDVNQSELESARWMSREELLPENLPKDGSFFMPRKDSIARRLIEDWLGHEAGPPPSV</sequence>
<proteinExistence type="inferred from homology"/>
<dbReference type="AlphaFoldDB" id="A0A5C8PLE6"/>
<dbReference type="CDD" id="cd03429">
    <property type="entry name" value="NUDIX_NADH_pyrophosphatase_Nudt13"/>
    <property type="match status" value="1"/>
</dbReference>
<evidence type="ECO:0000256" key="5">
    <source>
        <dbReference type="ARBA" id="ARBA00022723"/>
    </source>
</evidence>
<dbReference type="InterPro" id="IPR049734">
    <property type="entry name" value="NudC-like_C"/>
</dbReference>
<dbReference type="Pfam" id="PF00293">
    <property type="entry name" value="NUDIX"/>
    <property type="match status" value="1"/>
</dbReference>
<dbReference type="GO" id="GO:0019677">
    <property type="term" value="P:NAD+ catabolic process"/>
    <property type="evidence" value="ECO:0007669"/>
    <property type="project" value="TreeGrafter"/>
</dbReference>
<evidence type="ECO:0000256" key="9">
    <source>
        <dbReference type="ARBA" id="ARBA00023679"/>
    </source>
</evidence>
<dbReference type="InterPro" id="IPR015797">
    <property type="entry name" value="NUDIX_hydrolase-like_dom_sf"/>
</dbReference>
<dbReference type="InterPro" id="IPR000086">
    <property type="entry name" value="NUDIX_hydrolase_dom"/>
</dbReference>
<keyword evidence="7" id="KW-0460">Magnesium</keyword>
<keyword evidence="5" id="KW-0479">Metal-binding</keyword>
<dbReference type="PANTHER" id="PTHR42904:SF6">
    <property type="entry name" value="NAD-CAPPED RNA HYDROLASE NUDT12"/>
    <property type="match status" value="1"/>
</dbReference>
<gene>
    <name evidence="11" type="primary">nudC</name>
    <name evidence="11" type="ORF">FHP25_16975</name>
</gene>
<evidence type="ECO:0000256" key="8">
    <source>
        <dbReference type="ARBA" id="ARBA00023027"/>
    </source>
</evidence>
<evidence type="ECO:0000256" key="2">
    <source>
        <dbReference type="ARBA" id="ARBA00001947"/>
    </source>
</evidence>
<dbReference type="Gene3D" id="3.90.79.20">
    <property type="match status" value="1"/>
</dbReference>
<comment type="similarity">
    <text evidence="3">Belongs to the Nudix hydrolase family. NudC subfamily.</text>
</comment>
<dbReference type="PANTHER" id="PTHR42904">
    <property type="entry name" value="NUDIX HYDROLASE, NUDC SUBFAMILY"/>
    <property type="match status" value="1"/>
</dbReference>
<dbReference type="PROSITE" id="PS51462">
    <property type="entry name" value="NUDIX"/>
    <property type="match status" value="1"/>
</dbReference>
<dbReference type="GO" id="GO:0110153">
    <property type="term" value="F:RNA NAD-cap (NMN-forming) hydrolase activity"/>
    <property type="evidence" value="ECO:0007669"/>
    <property type="project" value="RHEA"/>
</dbReference>